<name>A0ABR8SJM8_9BACL</name>
<dbReference type="NCBIfam" id="TIGR00013">
    <property type="entry name" value="taut"/>
    <property type="match status" value="1"/>
</dbReference>
<dbReference type="NCBIfam" id="NF002524">
    <property type="entry name" value="PRK01964.1"/>
    <property type="match status" value="1"/>
</dbReference>
<dbReference type="SUPFAM" id="SSF55331">
    <property type="entry name" value="Tautomerase/MIF"/>
    <property type="match status" value="1"/>
</dbReference>
<evidence type="ECO:0000256" key="2">
    <source>
        <dbReference type="ARBA" id="ARBA00023235"/>
    </source>
</evidence>
<evidence type="ECO:0000313" key="6">
    <source>
        <dbReference type="Proteomes" id="UP000603641"/>
    </source>
</evidence>
<sequence>MPIIHVQVIEGRTDEQLSKLMERLTLAAAESLDVKKEQVRVLIQEIPNKHWGVGGKPKFKS</sequence>
<keyword evidence="2 3" id="KW-0413">Isomerase</keyword>
<comment type="similarity">
    <text evidence="1 3">Belongs to the 4-oxalocrotonate tautomerase family.</text>
</comment>
<organism evidence="5 6">
    <name type="scientific">Fictibacillus norfolkensis</name>
    <dbReference type="NCBI Taxonomy" id="2762233"/>
    <lineage>
        <taxon>Bacteria</taxon>
        <taxon>Bacillati</taxon>
        <taxon>Bacillota</taxon>
        <taxon>Bacilli</taxon>
        <taxon>Bacillales</taxon>
        <taxon>Fictibacillaceae</taxon>
        <taxon>Fictibacillus</taxon>
    </lineage>
</organism>
<proteinExistence type="inferred from homology"/>
<dbReference type="InterPro" id="IPR018191">
    <property type="entry name" value="4-OT"/>
</dbReference>
<gene>
    <name evidence="5" type="ORF">H9648_06400</name>
</gene>
<accession>A0ABR8SJM8</accession>
<dbReference type="PANTHER" id="PTHR35530">
    <property type="entry name" value="TAUTOMERASE-RELATED"/>
    <property type="match status" value="1"/>
</dbReference>
<comment type="caution">
    <text evidence="5">The sequence shown here is derived from an EMBL/GenBank/DDBJ whole genome shotgun (WGS) entry which is preliminary data.</text>
</comment>
<dbReference type="EMBL" id="JACSQM010000002">
    <property type="protein sequence ID" value="MBD7963683.1"/>
    <property type="molecule type" value="Genomic_DNA"/>
</dbReference>
<dbReference type="Pfam" id="PF01361">
    <property type="entry name" value="Tautomerase"/>
    <property type="match status" value="1"/>
</dbReference>
<protein>
    <recommendedName>
        <fullName evidence="3">Tautomerase</fullName>
        <ecNumber evidence="3">5.3.2.-</ecNumber>
    </recommendedName>
</protein>
<evidence type="ECO:0000256" key="3">
    <source>
        <dbReference type="RuleBase" id="RU362032"/>
    </source>
</evidence>
<dbReference type="NCBIfam" id="NF002571">
    <property type="entry name" value="PRK02220.1"/>
    <property type="match status" value="1"/>
</dbReference>
<dbReference type="Proteomes" id="UP000603641">
    <property type="component" value="Unassembled WGS sequence"/>
</dbReference>
<dbReference type="InterPro" id="IPR004370">
    <property type="entry name" value="4-OT-like_dom"/>
</dbReference>
<dbReference type="Gene3D" id="3.30.429.10">
    <property type="entry name" value="Macrophage Migration Inhibitory Factor"/>
    <property type="match status" value="1"/>
</dbReference>
<evidence type="ECO:0000256" key="1">
    <source>
        <dbReference type="ARBA" id="ARBA00006723"/>
    </source>
</evidence>
<dbReference type="RefSeq" id="WP_191753052.1">
    <property type="nucleotide sequence ID" value="NZ_JACSQM010000002.1"/>
</dbReference>
<evidence type="ECO:0000259" key="4">
    <source>
        <dbReference type="Pfam" id="PF01361"/>
    </source>
</evidence>
<keyword evidence="6" id="KW-1185">Reference proteome</keyword>
<evidence type="ECO:0000313" key="5">
    <source>
        <dbReference type="EMBL" id="MBD7963683.1"/>
    </source>
</evidence>
<dbReference type="EC" id="5.3.2.-" evidence="3"/>
<dbReference type="PANTHER" id="PTHR35530:SF1">
    <property type="entry name" value="2-HYDROXYMUCONATE TAUTOMERASE"/>
    <property type="match status" value="1"/>
</dbReference>
<reference evidence="5 6" key="1">
    <citation type="submission" date="2020-08" db="EMBL/GenBank/DDBJ databases">
        <title>A Genomic Blueprint of the Chicken Gut Microbiome.</title>
        <authorList>
            <person name="Gilroy R."/>
            <person name="Ravi A."/>
            <person name="Getino M."/>
            <person name="Pursley I."/>
            <person name="Horton D.L."/>
            <person name="Alikhan N.-F."/>
            <person name="Baker D."/>
            <person name="Gharbi K."/>
            <person name="Hall N."/>
            <person name="Watson M."/>
            <person name="Adriaenssens E.M."/>
            <person name="Foster-Nyarko E."/>
            <person name="Jarju S."/>
            <person name="Secka A."/>
            <person name="Antonio M."/>
            <person name="Oren A."/>
            <person name="Chaudhuri R."/>
            <person name="La Ragione R.M."/>
            <person name="Hildebrand F."/>
            <person name="Pallen M.J."/>
        </authorList>
    </citation>
    <scope>NUCLEOTIDE SEQUENCE [LARGE SCALE GENOMIC DNA]</scope>
    <source>
        <strain evidence="5 6">Sa2CUA10</strain>
    </source>
</reference>
<dbReference type="InterPro" id="IPR014347">
    <property type="entry name" value="Tautomerase/MIF_sf"/>
</dbReference>
<feature type="domain" description="4-oxalocrotonate tautomerase-like" evidence="4">
    <location>
        <begin position="2"/>
        <end position="57"/>
    </location>
</feature>